<dbReference type="Proteomes" id="UP000694548">
    <property type="component" value="Unassembled WGS sequence"/>
</dbReference>
<dbReference type="InterPro" id="IPR042855">
    <property type="entry name" value="V_SNARE_CC"/>
</dbReference>
<dbReference type="GeneTree" id="ENSGT00940000170695"/>
<dbReference type="PROSITE" id="PS50892">
    <property type="entry name" value="V_SNARE"/>
    <property type="match status" value="1"/>
</dbReference>
<keyword evidence="1 2" id="KW-0175">Coiled coil</keyword>
<protein>
    <recommendedName>
        <fullName evidence="3">V-SNARE coiled-coil homology domain-containing protein</fullName>
    </recommendedName>
</protein>
<name>A0A8C6LIY8_NOTFU</name>
<dbReference type="SUPFAM" id="SSF58038">
    <property type="entry name" value="SNARE fusion complex"/>
    <property type="match status" value="1"/>
</dbReference>
<dbReference type="Pfam" id="PF00957">
    <property type="entry name" value="Synaptobrevin"/>
    <property type="match status" value="1"/>
</dbReference>
<dbReference type="AlphaFoldDB" id="A0A8C6LIY8"/>
<reference evidence="4" key="2">
    <citation type="submission" date="2025-09" db="UniProtKB">
        <authorList>
            <consortium name="Ensembl"/>
        </authorList>
    </citation>
    <scope>IDENTIFICATION</scope>
</reference>
<sequence>MPDSSRLQQAQEEVEEVKEIMLDNLNKADERHNKLSDLEVQAEELMEKVGGPSYYFEFKACLSLHTVTMDTELAACGGETEPKQFSSGEHIWTHRVEELRGYSSNNELKLNMKTLQHLHKRP</sequence>
<dbReference type="Ensembl" id="ENSNFUT00015020571.1">
    <property type="protein sequence ID" value="ENSNFUP00015019649.1"/>
    <property type="gene ID" value="ENSNFUG00015009505.1"/>
</dbReference>
<evidence type="ECO:0000313" key="5">
    <source>
        <dbReference type="Proteomes" id="UP000694548"/>
    </source>
</evidence>
<accession>A0A8C6LIY8</accession>
<feature type="coiled-coil region" evidence="2">
    <location>
        <begin position="7"/>
        <end position="48"/>
    </location>
</feature>
<proteinExistence type="predicted"/>
<evidence type="ECO:0000313" key="4">
    <source>
        <dbReference type="Ensembl" id="ENSNFUP00015019649.1"/>
    </source>
</evidence>
<dbReference type="Gene3D" id="1.20.5.110">
    <property type="match status" value="1"/>
</dbReference>
<organism evidence="4 5">
    <name type="scientific">Nothobranchius furzeri</name>
    <name type="common">Turquoise killifish</name>
    <dbReference type="NCBI Taxonomy" id="105023"/>
    <lineage>
        <taxon>Eukaryota</taxon>
        <taxon>Metazoa</taxon>
        <taxon>Chordata</taxon>
        <taxon>Craniata</taxon>
        <taxon>Vertebrata</taxon>
        <taxon>Euteleostomi</taxon>
        <taxon>Actinopterygii</taxon>
        <taxon>Neopterygii</taxon>
        <taxon>Teleostei</taxon>
        <taxon>Neoteleostei</taxon>
        <taxon>Acanthomorphata</taxon>
        <taxon>Ovalentaria</taxon>
        <taxon>Atherinomorphae</taxon>
        <taxon>Cyprinodontiformes</taxon>
        <taxon>Nothobranchiidae</taxon>
        <taxon>Nothobranchius</taxon>
    </lineage>
</organism>
<keyword evidence="5" id="KW-1185">Reference proteome</keyword>
<reference evidence="4" key="1">
    <citation type="submission" date="2025-08" db="UniProtKB">
        <authorList>
            <consortium name="Ensembl"/>
        </authorList>
    </citation>
    <scope>IDENTIFICATION</scope>
</reference>
<feature type="domain" description="V-SNARE coiled-coil homology" evidence="3">
    <location>
        <begin position="6"/>
        <end position="70"/>
    </location>
</feature>
<evidence type="ECO:0000256" key="1">
    <source>
        <dbReference type="PROSITE-ProRule" id="PRU00290"/>
    </source>
</evidence>
<evidence type="ECO:0000256" key="2">
    <source>
        <dbReference type="SAM" id="Coils"/>
    </source>
</evidence>
<evidence type="ECO:0000259" key="3">
    <source>
        <dbReference type="PROSITE" id="PS50892"/>
    </source>
</evidence>